<feature type="transmembrane region" description="Helical" evidence="1">
    <location>
        <begin position="43"/>
        <end position="69"/>
    </location>
</feature>
<feature type="transmembrane region" description="Helical" evidence="1">
    <location>
        <begin position="132"/>
        <end position="159"/>
    </location>
</feature>
<accession>A0A1N7KF98</accession>
<keyword evidence="1" id="KW-0812">Transmembrane</keyword>
<dbReference type="AlphaFoldDB" id="A0A1N7KF98"/>
<keyword evidence="1" id="KW-0472">Membrane</keyword>
<gene>
    <name evidence="2" type="ORF">SAMN05421790_10341</name>
</gene>
<reference evidence="3" key="1">
    <citation type="submission" date="2017-01" db="EMBL/GenBank/DDBJ databases">
        <authorList>
            <person name="Varghese N."/>
            <person name="Submissions S."/>
        </authorList>
    </citation>
    <scope>NUCLEOTIDE SEQUENCE [LARGE SCALE GENOMIC DNA]</scope>
    <source>
        <strain evidence="3">DSM 45196</strain>
    </source>
</reference>
<evidence type="ECO:0008006" key="4">
    <source>
        <dbReference type="Google" id="ProtNLM"/>
    </source>
</evidence>
<dbReference type="RefSeq" id="WP_143457054.1">
    <property type="nucleotide sequence ID" value="NZ_CP048103.1"/>
</dbReference>
<feature type="transmembrane region" description="Helical" evidence="1">
    <location>
        <begin position="89"/>
        <end position="112"/>
    </location>
</feature>
<dbReference type="OrthoDB" id="1786466at2"/>
<feature type="transmembrane region" description="Helical" evidence="1">
    <location>
        <begin position="16"/>
        <end position="37"/>
    </location>
</feature>
<sequence length="250" mass="28961">MTVSPWPSLLKKDFRLALPWFLGGLGLIIAFDLWFAWSPHPEVRLAFSSMLVFAHIIYFPVYLFISLWVEGKQMHQWLHSPRPAWQLILSKLVVGIPFILLSLSISGLYPTYLVLGPTDLFASLPGLDPTAFWSDVGLMLMAILWISFHLSLLLLVVWSVYRWLRTYLGKWTWLLTGAGFFFFLYLYSKWVTSHYYDLLFQWGPTMNIKGLTEGQTSTPFIHTGDILFDLLLAAAFFTLAQWILEKRMEV</sequence>
<protein>
    <recommendedName>
        <fullName evidence="4">ABC-2 type transport system permease protein</fullName>
    </recommendedName>
</protein>
<keyword evidence="1" id="KW-1133">Transmembrane helix</keyword>
<evidence type="ECO:0000313" key="2">
    <source>
        <dbReference type="EMBL" id="SIS60286.1"/>
    </source>
</evidence>
<dbReference type="EMBL" id="FTOD01000003">
    <property type="protein sequence ID" value="SIS60286.1"/>
    <property type="molecule type" value="Genomic_DNA"/>
</dbReference>
<evidence type="ECO:0000313" key="3">
    <source>
        <dbReference type="Proteomes" id="UP000186795"/>
    </source>
</evidence>
<organism evidence="2 3">
    <name type="scientific">Kroppenstedtia eburnea</name>
    <dbReference type="NCBI Taxonomy" id="714067"/>
    <lineage>
        <taxon>Bacteria</taxon>
        <taxon>Bacillati</taxon>
        <taxon>Bacillota</taxon>
        <taxon>Bacilli</taxon>
        <taxon>Bacillales</taxon>
        <taxon>Thermoactinomycetaceae</taxon>
        <taxon>Kroppenstedtia</taxon>
    </lineage>
</organism>
<feature type="transmembrane region" description="Helical" evidence="1">
    <location>
        <begin position="226"/>
        <end position="244"/>
    </location>
</feature>
<dbReference type="Proteomes" id="UP000186795">
    <property type="component" value="Unassembled WGS sequence"/>
</dbReference>
<feature type="transmembrane region" description="Helical" evidence="1">
    <location>
        <begin position="171"/>
        <end position="188"/>
    </location>
</feature>
<proteinExistence type="predicted"/>
<evidence type="ECO:0000256" key="1">
    <source>
        <dbReference type="SAM" id="Phobius"/>
    </source>
</evidence>
<name>A0A1N7KF98_9BACL</name>
<keyword evidence="3" id="KW-1185">Reference proteome</keyword>